<feature type="compositionally biased region" description="Basic residues" evidence="1">
    <location>
        <begin position="201"/>
        <end position="218"/>
    </location>
</feature>
<reference evidence="2 3" key="1">
    <citation type="journal article" date="2023" name="Plants (Basel)">
        <title>Bridging the Gap: Combining Genomics and Transcriptomics Approaches to Understand Stylosanthes scabra, an Orphan Legume from the Brazilian Caatinga.</title>
        <authorList>
            <person name="Ferreira-Neto J.R.C."/>
            <person name="da Silva M.D."/>
            <person name="Binneck E."/>
            <person name="de Melo N.F."/>
            <person name="da Silva R.H."/>
            <person name="de Melo A.L.T.M."/>
            <person name="Pandolfi V."/>
            <person name="Bustamante F.O."/>
            <person name="Brasileiro-Vidal A.C."/>
            <person name="Benko-Iseppon A.M."/>
        </authorList>
    </citation>
    <scope>NUCLEOTIDE SEQUENCE [LARGE SCALE GENOMIC DNA]</scope>
    <source>
        <tissue evidence="2">Leaves</tissue>
    </source>
</reference>
<dbReference type="EMBL" id="JASCZI010271953">
    <property type="protein sequence ID" value="MED6218282.1"/>
    <property type="molecule type" value="Genomic_DNA"/>
</dbReference>
<protein>
    <submittedName>
        <fullName evidence="2">Uncharacterized protein</fullName>
    </submittedName>
</protein>
<name>A0ABU6Z6R9_9FABA</name>
<keyword evidence="3" id="KW-1185">Reference proteome</keyword>
<accession>A0ABU6Z6R9</accession>
<evidence type="ECO:0000256" key="1">
    <source>
        <dbReference type="SAM" id="MobiDB-lite"/>
    </source>
</evidence>
<evidence type="ECO:0000313" key="3">
    <source>
        <dbReference type="Proteomes" id="UP001341840"/>
    </source>
</evidence>
<dbReference type="Proteomes" id="UP001341840">
    <property type="component" value="Unassembled WGS sequence"/>
</dbReference>
<sequence length="263" mass="30041">MRIQIGLRCSLLLAQIKKERQLIKKHKMQLKNSKIGKLLVKQKMKPLRQYLGKNSQVGTQSELKKNAKISEIKQQHQEEVTSLKGELGDVKEEVHGLRSLMKLLLQRSEPGISPEEIEALLKTSQRSPIDVNSMHRSTHVSNINMRRQRDKGKRQRLLLQLPSSRLVASFVQRQRQRNGDNGSEGSIISIAEERSSCRSHPPSRRRRPDRSSVHRRALRNPGQCPPSRPSQPWAASAAAARSLVAALVRARRKPWSVRHLVCW</sequence>
<feature type="region of interest" description="Disordered" evidence="1">
    <location>
        <begin position="128"/>
        <end position="153"/>
    </location>
</feature>
<proteinExistence type="predicted"/>
<feature type="region of interest" description="Disordered" evidence="1">
    <location>
        <begin position="173"/>
        <end position="233"/>
    </location>
</feature>
<gene>
    <name evidence="2" type="ORF">PIB30_025373</name>
</gene>
<evidence type="ECO:0000313" key="2">
    <source>
        <dbReference type="EMBL" id="MED6218282.1"/>
    </source>
</evidence>
<comment type="caution">
    <text evidence="2">The sequence shown here is derived from an EMBL/GenBank/DDBJ whole genome shotgun (WGS) entry which is preliminary data.</text>
</comment>
<organism evidence="2 3">
    <name type="scientific">Stylosanthes scabra</name>
    <dbReference type="NCBI Taxonomy" id="79078"/>
    <lineage>
        <taxon>Eukaryota</taxon>
        <taxon>Viridiplantae</taxon>
        <taxon>Streptophyta</taxon>
        <taxon>Embryophyta</taxon>
        <taxon>Tracheophyta</taxon>
        <taxon>Spermatophyta</taxon>
        <taxon>Magnoliopsida</taxon>
        <taxon>eudicotyledons</taxon>
        <taxon>Gunneridae</taxon>
        <taxon>Pentapetalae</taxon>
        <taxon>rosids</taxon>
        <taxon>fabids</taxon>
        <taxon>Fabales</taxon>
        <taxon>Fabaceae</taxon>
        <taxon>Papilionoideae</taxon>
        <taxon>50 kb inversion clade</taxon>
        <taxon>dalbergioids sensu lato</taxon>
        <taxon>Dalbergieae</taxon>
        <taxon>Pterocarpus clade</taxon>
        <taxon>Stylosanthes</taxon>
    </lineage>
</organism>